<gene>
    <name evidence="1" type="ORF">LCGC14_1654900</name>
</gene>
<name>A0A0F9HWK2_9ZZZZ</name>
<comment type="caution">
    <text evidence="1">The sequence shown here is derived from an EMBL/GenBank/DDBJ whole genome shotgun (WGS) entry which is preliminary data.</text>
</comment>
<sequence>MKPKIYKYLDGSGNQYNIQDDMRKTLEYVPVKPLSSSSGIYDGGKYVKTEITIDQFNKIVSLLNSAIRKSEIHIKDRVKMSGMIIVEEGGNRNAYILDPYSEEKFSIETKLREIFEI</sequence>
<dbReference type="EMBL" id="LAZR01013970">
    <property type="protein sequence ID" value="KKM19512.1"/>
    <property type="molecule type" value="Genomic_DNA"/>
</dbReference>
<reference evidence="1" key="1">
    <citation type="journal article" date="2015" name="Nature">
        <title>Complex archaea that bridge the gap between prokaryotes and eukaryotes.</title>
        <authorList>
            <person name="Spang A."/>
            <person name="Saw J.H."/>
            <person name="Jorgensen S.L."/>
            <person name="Zaremba-Niedzwiedzka K."/>
            <person name="Martijn J."/>
            <person name="Lind A.E."/>
            <person name="van Eijk R."/>
            <person name="Schleper C."/>
            <person name="Guy L."/>
            <person name="Ettema T.J."/>
        </authorList>
    </citation>
    <scope>NUCLEOTIDE SEQUENCE</scope>
</reference>
<dbReference type="AlphaFoldDB" id="A0A0F9HWK2"/>
<protein>
    <submittedName>
        <fullName evidence="1">Uncharacterized protein</fullName>
    </submittedName>
</protein>
<proteinExistence type="predicted"/>
<organism evidence="1">
    <name type="scientific">marine sediment metagenome</name>
    <dbReference type="NCBI Taxonomy" id="412755"/>
    <lineage>
        <taxon>unclassified sequences</taxon>
        <taxon>metagenomes</taxon>
        <taxon>ecological metagenomes</taxon>
    </lineage>
</organism>
<evidence type="ECO:0000313" key="1">
    <source>
        <dbReference type="EMBL" id="KKM19512.1"/>
    </source>
</evidence>
<accession>A0A0F9HWK2</accession>